<gene>
    <name evidence="1" type="ORF">CHLRE_06g254240v5</name>
</gene>
<dbReference type="Proteomes" id="UP000006906">
    <property type="component" value="Chromosome 6"/>
</dbReference>
<evidence type="ECO:0000313" key="1">
    <source>
        <dbReference type="EMBL" id="PNW81643.1"/>
    </source>
</evidence>
<sequence length="129" mass="14613">MALQHYRQHTFVHRIQPLTLGNGFRSFLGRLADCHYTSNIVPSNDGWLTATTPPTLCPATAQPCNTANKQAVEAQLRIRHGWAAAGPAAQGVEAGMMVPKTEFSHRKMWRLRWRWASRLSDALYQQTRK</sequence>
<dbReference type="GeneID" id="66053564"/>
<name>A0A2K3DMA0_CHLRE</name>
<dbReference type="EMBL" id="CM008967">
    <property type="protein sequence ID" value="PNW81643.1"/>
    <property type="molecule type" value="Genomic_DNA"/>
</dbReference>
<accession>A0A2K3DMA0</accession>
<protein>
    <submittedName>
        <fullName evidence="1">Uncharacterized protein</fullName>
    </submittedName>
</protein>
<keyword evidence="2" id="KW-1185">Reference proteome</keyword>
<organism evidence="1 2">
    <name type="scientific">Chlamydomonas reinhardtii</name>
    <name type="common">Chlamydomonas smithii</name>
    <dbReference type="NCBI Taxonomy" id="3055"/>
    <lineage>
        <taxon>Eukaryota</taxon>
        <taxon>Viridiplantae</taxon>
        <taxon>Chlorophyta</taxon>
        <taxon>core chlorophytes</taxon>
        <taxon>Chlorophyceae</taxon>
        <taxon>CS clade</taxon>
        <taxon>Chlamydomonadales</taxon>
        <taxon>Chlamydomonadaceae</taxon>
        <taxon>Chlamydomonas</taxon>
    </lineage>
</organism>
<dbReference type="InParanoid" id="A0A2K3DMA0"/>
<dbReference type="KEGG" id="cre:CHLRE_06g254240v5"/>
<dbReference type="AlphaFoldDB" id="A0A2K3DMA0"/>
<dbReference type="Gramene" id="PNW81643">
    <property type="protein sequence ID" value="PNW81643"/>
    <property type="gene ID" value="CHLRE_06g254240v5"/>
</dbReference>
<reference evidence="1 2" key="1">
    <citation type="journal article" date="2007" name="Science">
        <title>The Chlamydomonas genome reveals the evolution of key animal and plant functions.</title>
        <authorList>
            <person name="Merchant S.S."/>
            <person name="Prochnik S.E."/>
            <person name="Vallon O."/>
            <person name="Harris E.H."/>
            <person name="Karpowicz S.J."/>
            <person name="Witman G.B."/>
            <person name="Terry A."/>
            <person name="Salamov A."/>
            <person name="Fritz-Laylin L.K."/>
            <person name="Marechal-Drouard L."/>
            <person name="Marshall W.F."/>
            <person name="Qu L.H."/>
            <person name="Nelson D.R."/>
            <person name="Sanderfoot A.A."/>
            <person name="Spalding M.H."/>
            <person name="Kapitonov V.V."/>
            <person name="Ren Q."/>
            <person name="Ferris P."/>
            <person name="Lindquist E."/>
            <person name="Shapiro H."/>
            <person name="Lucas S.M."/>
            <person name="Grimwood J."/>
            <person name="Schmutz J."/>
            <person name="Cardol P."/>
            <person name="Cerutti H."/>
            <person name="Chanfreau G."/>
            <person name="Chen C.L."/>
            <person name="Cognat V."/>
            <person name="Croft M.T."/>
            <person name="Dent R."/>
            <person name="Dutcher S."/>
            <person name="Fernandez E."/>
            <person name="Fukuzawa H."/>
            <person name="Gonzalez-Ballester D."/>
            <person name="Gonzalez-Halphen D."/>
            <person name="Hallmann A."/>
            <person name="Hanikenne M."/>
            <person name="Hippler M."/>
            <person name="Inwood W."/>
            <person name="Jabbari K."/>
            <person name="Kalanon M."/>
            <person name="Kuras R."/>
            <person name="Lefebvre P.A."/>
            <person name="Lemaire S.D."/>
            <person name="Lobanov A.V."/>
            <person name="Lohr M."/>
            <person name="Manuell A."/>
            <person name="Meier I."/>
            <person name="Mets L."/>
            <person name="Mittag M."/>
            <person name="Mittelmeier T."/>
            <person name="Moroney J.V."/>
            <person name="Moseley J."/>
            <person name="Napoli C."/>
            <person name="Nedelcu A.M."/>
            <person name="Niyogi K."/>
            <person name="Novoselov S.V."/>
            <person name="Paulsen I.T."/>
            <person name="Pazour G."/>
            <person name="Purton S."/>
            <person name="Ral J.P."/>
            <person name="Riano-Pachon D.M."/>
            <person name="Riekhof W."/>
            <person name="Rymarquis L."/>
            <person name="Schroda M."/>
            <person name="Stern D."/>
            <person name="Umen J."/>
            <person name="Willows R."/>
            <person name="Wilson N."/>
            <person name="Zimmer S.L."/>
            <person name="Allmer J."/>
            <person name="Balk J."/>
            <person name="Bisova K."/>
            <person name="Chen C.J."/>
            <person name="Elias M."/>
            <person name="Gendler K."/>
            <person name="Hauser C."/>
            <person name="Lamb M.R."/>
            <person name="Ledford H."/>
            <person name="Long J.C."/>
            <person name="Minagawa J."/>
            <person name="Page M.D."/>
            <person name="Pan J."/>
            <person name="Pootakham W."/>
            <person name="Roje S."/>
            <person name="Rose A."/>
            <person name="Stahlberg E."/>
            <person name="Terauchi A.M."/>
            <person name="Yang P."/>
            <person name="Ball S."/>
            <person name="Bowler C."/>
            <person name="Dieckmann C.L."/>
            <person name="Gladyshev V.N."/>
            <person name="Green P."/>
            <person name="Jorgensen R."/>
            <person name="Mayfield S."/>
            <person name="Mueller-Roeber B."/>
            <person name="Rajamani S."/>
            <person name="Sayre R.T."/>
            <person name="Brokstein P."/>
            <person name="Dubchak I."/>
            <person name="Goodstein D."/>
            <person name="Hornick L."/>
            <person name="Huang Y.W."/>
            <person name="Jhaveri J."/>
            <person name="Luo Y."/>
            <person name="Martinez D."/>
            <person name="Ngau W.C."/>
            <person name="Otillar B."/>
            <person name="Poliakov A."/>
            <person name="Porter A."/>
            <person name="Szajkowski L."/>
            <person name="Werner G."/>
            <person name="Zhou K."/>
            <person name="Grigoriev I.V."/>
            <person name="Rokhsar D.S."/>
            <person name="Grossman A.R."/>
        </authorList>
    </citation>
    <scope>NUCLEOTIDE SEQUENCE [LARGE SCALE GENOMIC DNA]</scope>
    <source>
        <strain evidence="2">CC-503</strain>
    </source>
</reference>
<evidence type="ECO:0000313" key="2">
    <source>
        <dbReference type="Proteomes" id="UP000006906"/>
    </source>
</evidence>
<dbReference type="RefSeq" id="XP_042923375.1">
    <property type="nucleotide sequence ID" value="XM_043062669.1"/>
</dbReference>
<proteinExistence type="predicted"/>